<evidence type="ECO:0000313" key="3">
    <source>
        <dbReference type="Proteomes" id="UP000585363"/>
    </source>
</evidence>
<dbReference type="InterPro" id="IPR020945">
    <property type="entry name" value="DMSO/NO3_reduct_chaperone"/>
</dbReference>
<keyword evidence="3" id="KW-1185">Reference proteome</keyword>
<protein>
    <submittedName>
        <fullName evidence="2">Cytoplasmic chaperone TorD family protein</fullName>
    </submittedName>
</protein>
<sequence length="175" mass="20268">MLLRDFYMFPQADTLPQLINKIEKYCRAQVTFPLLNLNDDWRDAEYDFNRLFVGPQALLAPPYASAYLETEPQLMGNSTQEIRGLLHALGLSVRDENQIPDDHISYEIELCLVLIKQAPQQPIYQEALAWLVSDHMGHWLPKFIANSENQAQTPLLLAITRVLSLWFNDLQRRIS</sequence>
<dbReference type="PANTHER" id="PTHR34227:SF12">
    <property type="entry name" value="CHAPERONE PROTEIN YCDY"/>
    <property type="match status" value="1"/>
</dbReference>
<accession>A0A848MRB0</accession>
<dbReference type="EMBL" id="JAADJU010000015">
    <property type="protein sequence ID" value="NMP29551.1"/>
    <property type="molecule type" value="Genomic_DNA"/>
</dbReference>
<name>A0A848MRB0_9GAMM</name>
<dbReference type="Pfam" id="PF02613">
    <property type="entry name" value="Nitrate_red_del"/>
    <property type="match status" value="1"/>
</dbReference>
<dbReference type="InterPro" id="IPR036411">
    <property type="entry name" value="TorD-like_sf"/>
</dbReference>
<reference evidence="2 3" key="2">
    <citation type="submission" date="2020-06" db="EMBL/GenBank/DDBJ databases">
        <title>Polyphasic characterization of a Rahnella strain isolated from tree sap.</title>
        <authorList>
            <person name="Kim I.S."/>
        </authorList>
    </citation>
    <scope>NUCLEOTIDE SEQUENCE [LARGE SCALE GENOMIC DNA]</scope>
    <source>
        <strain evidence="2 3">SAP-1</strain>
    </source>
</reference>
<keyword evidence="1" id="KW-0143">Chaperone</keyword>
<proteinExistence type="predicted"/>
<dbReference type="SUPFAM" id="SSF89155">
    <property type="entry name" value="TorD-like"/>
    <property type="match status" value="1"/>
</dbReference>
<dbReference type="Gene3D" id="1.10.3480.10">
    <property type="entry name" value="TorD-like"/>
    <property type="match status" value="1"/>
</dbReference>
<dbReference type="AlphaFoldDB" id="A0A848MRB0"/>
<reference evidence="2 3" key="1">
    <citation type="submission" date="2020-01" db="EMBL/GenBank/DDBJ databases">
        <authorList>
            <person name="Lee S.D."/>
        </authorList>
    </citation>
    <scope>NUCLEOTIDE SEQUENCE [LARGE SCALE GENOMIC DNA]</scope>
    <source>
        <strain evidence="2 3">SAP-1</strain>
    </source>
</reference>
<gene>
    <name evidence="2" type="ORF">GW590_22130</name>
</gene>
<organism evidence="2 3">
    <name type="scientific">Rouxiella aceris</name>
    <dbReference type="NCBI Taxonomy" id="2703884"/>
    <lineage>
        <taxon>Bacteria</taxon>
        <taxon>Pseudomonadati</taxon>
        <taxon>Pseudomonadota</taxon>
        <taxon>Gammaproteobacteria</taxon>
        <taxon>Enterobacterales</taxon>
        <taxon>Yersiniaceae</taxon>
        <taxon>Rouxiella</taxon>
    </lineage>
</organism>
<comment type="caution">
    <text evidence="2">The sequence shown here is derived from an EMBL/GenBank/DDBJ whole genome shotgun (WGS) entry which is preliminary data.</text>
</comment>
<dbReference type="Proteomes" id="UP000585363">
    <property type="component" value="Unassembled WGS sequence"/>
</dbReference>
<evidence type="ECO:0000313" key="2">
    <source>
        <dbReference type="EMBL" id="NMP29551.1"/>
    </source>
</evidence>
<dbReference type="PANTHER" id="PTHR34227">
    <property type="entry name" value="CHAPERONE PROTEIN YCDY"/>
    <property type="match status" value="1"/>
</dbReference>
<dbReference type="InterPro" id="IPR050289">
    <property type="entry name" value="TorD/DmsD_chaperones"/>
</dbReference>
<evidence type="ECO:0000256" key="1">
    <source>
        <dbReference type="ARBA" id="ARBA00023186"/>
    </source>
</evidence>